<dbReference type="CDD" id="cd02199">
    <property type="entry name" value="YjgF_YER057c_UK114_like_1"/>
    <property type="match status" value="1"/>
</dbReference>
<accession>A0A9W6ZW52</accession>
<dbReference type="PANTHER" id="PTHR43760">
    <property type="entry name" value="ENDORIBONUCLEASE-RELATED"/>
    <property type="match status" value="1"/>
</dbReference>
<dbReference type="AlphaFoldDB" id="A0A9W6ZW52"/>
<organism evidence="1 2">
    <name type="scientific">Triparma laevis f. inornata</name>
    <dbReference type="NCBI Taxonomy" id="1714386"/>
    <lineage>
        <taxon>Eukaryota</taxon>
        <taxon>Sar</taxon>
        <taxon>Stramenopiles</taxon>
        <taxon>Ochrophyta</taxon>
        <taxon>Bolidophyceae</taxon>
        <taxon>Parmales</taxon>
        <taxon>Triparmaceae</taxon>
        <taxon>Triparma</taxon>
    </lineage>
</organism>
<dbReference type="Gene3D" id="3.30.1330.40">
    <property type="entry name" value="RutC-like"/>
    <property type="match status" value="1"/>
</dbReference>
<proteinExistence type="predicted"/>
<dbReference type="EMBL" id="BLQM01000059">
    <property type="protein sequence ID" value="GMH57594.1"/>
    <property type="molecule type" value="Genomic_DNA"/>
</dbReference>
<gene>
    <name evidence="1" type="ORF">TL16_g02419</name>
</gene>
<sequence length="154" mass="16395">MSKKGIVLPDYQDAVWSYVKAQRDGDKLYIGDHVGQALNADGVMETVRGKVGEGPDAEVTPEQAEELAAQAALRLLSTVSHYVDGDLDRVDQIIKVVGIVNGTPDFRGHGKVVNGASNMLVEVLGDRGRHARTCTGAGSLPAAVTVEMVVRIKD</sequence>
<dbReference type="InterPro" id="IPR013813">
    <property type="entry name" value="Endoribo_LPSP/chorism_mut-like"/>
</dbReference>
<dbReference type="Proteomes" id="UP001162640">
    <property type="component" value="Unassembled WGS sequence"/>
</dbReference>
<dbReference type="InterPro" id="IPR035959">
    <property type="entry name" value="RutC-like_sf"/>
</dbReference>
<name>A0A9W6ZW52_9STRA</name>
<dbReference type="SUPFAM" id="SSF55298">
    <property type="entry name" value="YjgF-like"/>
    <property type="match status" value="1"/>
</dbReference>
<evidence type="ECO:0000313" key="2">
    <source>
        <dbReference type="Proteomes" id="UP001162640"/>
    </source>
</evidence>
<dbReference type="PANTHER" id="PTHR43760:SF1">
    <property type="entry name" value="ENDORIBONUCLEASE L-PSP_CHORISMATE MUTASE-LIKE DOMAIN-CONTAINING PROTEIN"/>
    <property type="match status" value="1"/>
</dbReference>
<protein>
    <submittedName>
        <fullName evidence="1">Uncharacterized protein</fullName>
    </submittedName>
</protein>
<evidence type="ECO:0000313" key="1">
    <source>
        <dbReference type="EMBL" id="GMH57594.1"/>
    </source>
</evidence>
<comment type="caution">
    <text evidence="1">The sequence shown here is derived from an EMBL/GenBank/DDBJ whole genome shotgun (WGS) entry which is preliminary data.</text>
</comment>
<reference evidence="2" key="1">
    <citation type="journal article" date="2023" name="Commun. Biol.">
        <title>Genome analysis of Parmales, the sister group of diatoms, reveals the evolutionary specialization of diatoms from phago-mixotrophs to photoautotrophs.</title>
        <authorList>
            <person name="Ban H."/>
            <person name="Sato S."/>
            <person name="Yoshikawa S."/>
            <person name="Yamada K."/>
            <person name="Nakamura Y."/>
            <person name="Ichinomiya M."/>
            <person name="Sato N."/>
            <person name="Blanc-Mathieu R."/>
            <person name="Endo H."/>
            <person name="Kuwata A."/>
            <person name="Ogata H."/>
        </authorList>
    </citation>
    <scope>NUCLEOTIDE SEQUENCE [LARGE SCALE GENOMIC DNA]</scope>
</reference>